<feature type="region of interest" description="Disordered" evidence="6">
    <location>
        <begin position="146"/>
        <end position="182"/>
    </location>
</feature>
<dbReference type="Pfam" id="PF00172">
    <property type="entry name" value="Zn_clus"/>
    <property type="match status" value="1"/>
</dbReference>
<dbReference type="OrthoDB" id="5284003at2759"/>
<dbReference type="PROSITE" id="PS50048">
    <property type="entry name" value="ZN2_CY6_FUNGAL_2"/>
    <property type="match status" value="1"/>
</dbReference>
<dbReference type="PANTHER" id="PTHR47338:SF5">
    <property type="entry name" value="ZN(II)2CYS6 TRANSCRIPTION FACTOR (EUROFUNG)"/>
    <property type="match status" value="1"/>
</dbReference>
<keyword evidence="9" id="KW-1185">Reference proteome</keyword>
<proteinExistence type="predicted"/>
<name>A0A6A6HHL4_VIRVR</name>
<keyword evidence="3" id="KW-0805">Transcription regulation</keyword>
<protein>
    <recommendedName>
        <fullName evidence="7">Zn(2)-C6 fungal-type domain-containing protein</fullName>
    </recommendedName>
</protein>
<feature type="region of interest" description="Disordered" evidence="6">
    <location>
        <begin position="16"/>
        <end position="48"/>
    </location>
</feature>
<dbReference type="PROSITE" id="PS00463">
    <property type="entry name" value="ZN2_CY6_FUNGAL_1"/>
    <property type="match status" value="1"/>
</dbReference>
<evidence type="ECO:0000256" key="5">
    <source>
        <dbReference type="ARBA" id="ARBA00023242"/>
    </source>
</evidence>
<dbReference type="SMART" id="SM00066">
    <property type="entry name" value="GAL4"/>
    <property type="match status" value="1"/>
</dbReference>
<evidence type="ECO:0000259" key="7">
    <source>
        <dbReference type="PROSITE" id="PS50048"/>
    </source>
</evidence>
<dbReference type="InterPro" id="IPR001138">
    <property type="entry name" value="Zn2Cys6_DnaBD"/>
</dbReference>
<dbReference type="InterPro" id="IPR050815">
    <property type="entry name" value="TF_fung"/>
</dbReference>
<dbReference type="EMBL" id="ML991781">
    <property type="protein sequence ID" value="KAF2237299.1"/>
    <property type="molecule type" value="Genomic_DNA"/>
</dbReference>
<dbReference type="CDD" id="cd12148">
    <property type="entry name" value="fungal_TF_MHR"/>
    <property type="match status" value="1"/>
</dbReference>
<keyword evidence="2" id="KW-0479">Metal-binding</keyword>
<evidence type="ECO:0000256" key="1">
    <source>
        <dbReference type="ARBA" id="ARBA00004123"/>
    </source>
</evidence>
<evidence type="ECO:0000256" key="2">
    <source>
        <dbReference type="ARBA" id="ARBA00022723"/>
    </source>
</evidence>
<evidence type="ECO:0000256" key="6">
    <source>
        <dbReference type="SAM" id="MobiDB-lite"/>
    </source>
</evidence>
<keyword evidence="5" id="KW-0539">Nucleus</keyword>
<organism evidence="8 9">
    <name type="scientific">Viridothelium virens</name>
    <name type="common">Speckled blister lichen</name>
    <name type="synonym">Trypethelium virens</name>
    <dbReference type="NCBI Taxonomy" id="1048519"/>
    <lineage>
        <taxon>Eukaryota</taxon>
        <taxon>Fungi</taxon>
        <taxon>Dikarya</taxon>
        <taxon>Ascomycota</taxon>
        <taxon>Pezizomycotina</taxon>
        <taxon>Dothideomycetes</taxon>
        <taxon>Dothideomycetes incertae sedis</taxon>
        <taxon>Trypetheliales</taxon>
        <taxon>Trypetheliaceae</taxon>
        <taxon>Viridothelium</taxon>
    </lineage>
</organism>
<dbReference type="GO" id="GO:0005634">
    <property type="term" value="C:nucleus"/>
    <property type="evidence" value="ECO:0007669"/>
    <property type="project" value="UniProtKB-SubCell"/>
</dbReference>
<dbReference type="GO" id="GO:0008270">
    <property type="term" value="F:zinc ion binding"/>
    <property type="evidence" value="ECO:0007669"/>
    <property type="project" value="InterPro"/>
</dbReference>
<dbReference type="Gene3D" id="4.10.240.10">
    <property type="entry name" value="Zn(2)-C6 fungal-type DNA-binding domain"/>
    <property type="match status" value="1"/>
</dbReference>
<dbReference type="GO" id="GO:0000981">
    <property type="term" value="F:DNA-binding transcription factor activity, RNA polymerase II-specific"/>
    <property type="evidence" value="ECO:0007669"/>
    <property type="project" value="InterPro"/>
</dbReference>
<sequence length="723" mass="81151">MESLTYLWPIHQMASSYPPPPTPDQQPYNPYQHAPPISTSQIQEAAEAAGAAVQSVQAEQSQEQQASGLAYNFPKADQGIAEATYHNHAAASHAHRQDLQGDAAHQKANRLRKACDSCSIRKVKCDESGPPCKACASLDIPCTFDRPSRRRGPPNKHAEAIKRKRTDISGHPALSSPSSPTHAAQALAALSATPQLSAEAICPTELLDQLVGDFFTYLYPLCPFPHEPSFRESLRRRDDFSNRSFLALLAAMISALLASYPRKPRLRLHHPRERDRMFPNRISLAYRSQGVCSSARGEGYLFKEDISVYDAATSYFLGLSYFFTGQILRSHFAFRECLIILETLKPWKQQDSGDEFGRTPTMPQDLISQEMGKRIFWNLWSTLQSLRLSDASFTDVLIHPESDSYRYPPLPVERDDHRIHLAFVEDQQPEEVDLIRAFNSRVLTQRSVDLDPRSGLSKGPLIQALQQCKAALAELPPQLAMHGASLENGLLKVENDADAPRDPAFFIPADNEKDPNYRYTLQHKTQSRDLFVNQLSTRVRIVQGYNSLLETENPIAPTAQSKDPGDLARVAAAGLDGMMQGQRQEPGLQNNGNPESHEDYTGVMDDEQDALIIDLLSALADVAYVNFEPFDDHYVSSLRNLSYMLLSPHFVRKRPLLENALPYLQIFLQALDQLEQAAMPTQESEAISMQMAADLDPELERRFWEDIDRAQATFKALIKKEKE</sequence>
<dbReference type="InterPro" id="IPR036864">
    <property type="entry name" value="Zn2-C6_fun-type_DNA-bd_sf"/>
</dbReference>
<dbReference type="AlphaFoldDB" id="A0A6A6HHL4"/>
<dbReference type="Proteomes" id="UP000800092">
    <property type="component" value="Unassembled WGS sequence"/>
</dbReference>
<evidence type="ECO:0000313" key="8">
    <source>
        <dbReference type="EMBL" id="KAF2237299.1"/>
    </source>
</evidence>
<dbReference type="CDD" id="cd00067">
    <property type="entry name" value="GAL4"/>
    <property type="match status" value="1"/>
</dbReference>
<reference evidence="8" key="1">
    <citation type="journal article" date="2020" name="Stud. Mycol.">
        <title>101 Dothideomycetes genomes: a test case for predicting lifestyles and emergence of pathogens.</title>
        <authorList>
            <person name="Haridas S."/>
            <person name="Albert R."/>
            <person name="Binder M."/>
            <person name="Bloem J."/>
            <person name="Labutti K."/>
            <person name="Salamov A."/>
            <person name="Andreopoulos B."/>
            <person name="Baker S."/>
            <person name="Barry K."/>
            <person name="Bills G."/>
            <person name="Bluhm B."/>
            <person name="Cannon C."/>
            <person name="Castanera R."/>
            <person name="Culley D."/>
            <person name="Daum C."/>
            <person name="Ezra D."/>
            <person name="Gonzalez J."/>
            <person name="Henrissat B."/>
            <person name="Kuo A."/>
            <person name="Liang C."/>
            <person name="Lipzen A."/>
            <person name="Lutzoni F."/>
            <person name="Magnuson J."/>
            <person name="Mondo S."/>
            <person name="Nolan M."/>
            <person name="Ohm R."/>
            <person name="Pangilinan J."/>
            <person name="Park H.-J."/>
            <person name="Ramirez L."/>
            <person name="Alfaro M."/>
            <person name="Sun H."/>
            <person name="Tritt A."/>
            <person name="Yoshinaga Y."/>
            <person name="Zwiers L.-H."/>
            <person name="Turgeon B."/>
            <person name="Goodwin S."/>
            <person name="Spatafora J."/>
            <person name="Crous P."/>
            <person name="Grigoriev I."/>
        </authorList>
    </citation>
    <scope>NUCLEOTIDE SEQUENCE</scope>
    <source>
        <strain evidence="8">Tuck. ex Michener</strain>
    </source>
</reference>
<dbReference type="PANTHER" id="PTHR47338">
    <property type="entry name" value="ZN(II)2CYS6 TRANSCRIPTION FACTOR (EUROFUNG)-RELATED"/>
    <property type="match status" value="1"/>
</dbReference>
<evidence type="ECO:0000256" key="3">
    <source>
        <dbReference type="ARBA" id="ARBA00023015"/>
    </source>
</evidence>
<gene>
    <name evidence="8" type="ORF">EV356DRAFT_530397</name>
</gene>
<evidence type="ECO:0000256" key="4">
    <source>
        <dbReference type="ARBA" id="ARBA00023163"/>
    </source>
</evidence>
<accession>A0A6A6HHL4</accession>
<keyword evidence="4" id="KW-0804">Transcription</keyword>
<feature type="domain" description="Zn(2)-C6 fungal-type" evidence="7">
    <location>
        <begin position="114"/>
        <end position="144"/>
    </location>
</feature>
<evidence type="ECO:0000313" key="9">
    <source>
        <dbReference type="Proteomes" id="UP000800092"/>
    </source>
</evidence>
<dbReference type="SUPFAM" id="SSF57701">
    <property type="entry name" value="Zn2/Cys6 DNA-binding domain"/>
    <property type="match status" value="1"/>
</dbReference>
<comment type="subcellular location">
    <subcellularLocation>
        <location evidence="1">Nucleus</location>
    </subcellularLocation>
</comment>